<evidence type="ECO:0000256" key="4">
    <source>
        <dbReference type="PROSITE-ProRule" id="PRU00288"/>
    </source>
</evidence>
<dbReference type="InterPro" id="IPR044820">
    <property type="entry name" value="AGD14-like"/>
</dbReference>
<evidence type="ECO:0000259" key="6">
    <source>
        <dbReference type="PROSITE" id="PS50115"/>
    </source>
</evidence>
<dbReference type="InterPro" id="IPR038508">
    <property type="entry name" value="ArfGAP_dom_sf"/>
</dbReference>
<feature type="compositionally biased region" description="Basic and acidic residues" evidence="5">
    <location>
        <begin position="137"/>
        <end position="146"/>
    </location>
</feature>
<dbReference type="SMART" id="SM00105">
    <property type="entry name" value="ArfGap"/>
    <property type="match status" value="1"/>
</dbReference>
<dbReference type="Pfam" id="PF01412">
    <property type="entry name" value="ArfGap"/>
    <property type="match status" value="1"/>
</dbReference>
<evidence type="ECO:0000256" key="2">
    <source>
        <dbReference type="ARBA" id="ARBA00022771"/>
    </source>
</evidence>
<accession>A0AB40BGY8</accession>
<proteinExistence type="predicted"/>
<dbReference type="SUPFAM" id="SSF57863">
    <property type="entry name" value="ArfGap/RecO-like zinc finger"/>
    <property type="match status" value="1"/>
</dbReference>
<keyword evidence="1" id="KW-0479">Metal-binding</keyword>
<gene>
    <name evidence="8" type="primary">LOC120261833</name>
</gene>
<feature type="domain" description="Arf-GAP" evidence="6">
    <location>
        <begin position="12"/>
        <end position="130"/>
    </location>
</feature>
<dbReference type="GeneID" id="120261833"/>
<feature type="region of interest" description="Disordered" evidence="5">
    <location>
        <begin position="125"/>
        <end position="157"/>
    </location>
</feature>
<dbReference type="CDD" id="cd08838">
    <property type="entry name" value="ArfGap_AGFG"/>
    <property type="match status" value="1"/>
</dbReference>
<evidence type="ECO:0000256" key="3">
    <source>
        <dbReference type="ARBA" id="ARBA00022833"/>
    </source>
</evidence>
<dbReference type="PRINTS" id="PR00405">
    <property type="entry name" value="REVINTRACTNG"/>
</dbReference>
<dbReference type="PANTHER" id="PTHR46085:SF3">
    <property type="entry name" value="ARF GTPASE ACTIVATING PROTEIN"/>
    <property type="match status" value="1"/>
</dbReference>
<name>A0AB40BGY8_DIOCR</name>
<dbReference type="InterPro" id="IPR001164">
    <property type="entry name" value="ArfGAP_dom"/>
</dbReference>
<dbReference type="FunFam" id="1.10.220.150:FF:000005">
    <property type="entry name" value="Arf-GAP domain and FG repeat-containing protein 1"/>
    <property type="match status" value="1"/>
</dbReference>
<dbReference type="RefSeq" id="XP_039125763.1">
    <property type="nucleotide sequence ID" value="XM_039269829.1"/>
</dbReference>
<keyword evidence="7" id="KW-1185">Reference proteome</keyword>
<dbReference type="Gene3D" id="1.10.220.150">
    <property type="entry name" value="Arf GTPase activating protein"/>
    <property type="match status" value="1"/>
</dbReference>
<reference evidence="8" key="1">
    <citation type="submission" date="2025-08" db="UniProtKB">
        <authorList>
            <consortium name="RefSeq"/>
        </authorList>
    </citation>
    <scope>IDENTIFICATION</scope>
</reference>
<protein>
    <submittedName>
        <fullName evidence="8">Probable ADP-ribosylation factor GTPase-activating protein AGD14</fullName>
    </submittedName>
</protein>
<dbReference type="PROSITE" id="PS50115">
    <property type="entry name" value="ARFGAP"/>
    <property type="match status" value="1"/>
</dbReference>
<dbReference type="GO" id="GO:0008270">
    <property type="term" value="F:zinc ion binding"/>
    <property type="evidence" value="ECO:0007669"/>
    <property type="project" value="UniProtKB-KW"/>
</dbReference>
<dbReference type="InterPro" id="IPR037278">
    <property type="entry name" value="ARFGAP/RecO"/>
</dbReference>
<organism evidence="7 8">
    <name type="scientific">Dioscorea cayennensis subsp. rotundata</name>
    <name type="common">White Guinea yam</name>
    <name type="synonym">Dioscorea rotundata</name>
    <dbReference type="NCBI Taxonomy" id="55577"/>
    <lineage>
        <taxon>Eukaryota</taxon>
        <taxon>Viridiplantae</taxon>
        <taxon>Streptophyta</taxon>
        <taxon>Embryophyta</taxon>
        <taxon>Tracheophyta</taxon>
        <taxon>Spermatophyta</taxon>
        <taxon>Magnoliopsida</taxon>
        <taxon>Liliopsida</taxon>
        <taxon>Dioscoreales</taxon>
        <taxon>Dioscoreaceae</taxon>
        <taxon>Dioscorea</taxon>
    </lineage>
</organism>
<dbReference type="GO" id="GO:0005096">
    <property type="term" value="F:GTPase activator activity"/>
    <property type="evidence" value="ECO:0007669"/>
    <property type="project" value="InterPro"/>
</dbReference>
<evidence type="ECO:0000256" key="5">
    <source>
        <dbReference type="SAM" id="MobiDB-lite"/>
    </source>
</evidence>
<sequence>MANRMKDDDKNEKIIRGLLKLPANRRCINCNNLGPQYVCTNFWTFICTNCSGMHREFTHRVKSISMAKFTSQEVISLQACGNSRAKDIYFKEWDPQWHSYPDSSDIDSLREFIRHVYVDRKYTGEKGTNRSSRMKGHSQDFSENKMSKLCRSSSRSPPYVVKHRDGYKLRCNSDKRSPGYFEIVDERHRDRRNGNVNQKSKLDRQEISDVVSKGRWKVTGQTKG</sequence>
<keyword evidence="2 4" id="KW-0863">Zinc-finger</keyword>
<dbReference type="PANTHER" id="PTHR46085">
    <property type="entry name" value="ARFGAP/RECO-RELATED"/>
    <property type="match status" value="1"/>
</dbReference>
<evidence type="ECO:0000313" key="7">
    <source>
        <dbReference type="Proteomes" id="UP001515500"/>
    </source>
</evidence>
<evidence type="ECO:0000256" key="1">
    <source>
        <dbReference type="ARBA" id="ARBA00022723"/>
    </source>
</evidence>
<evidence type="ECO:0000313" key="8">
    <source>
        <dbReference type="RefSeq" id="XP_039125763.1"/>
    </source>
</evidence>
<dbReference type="AlphaFoldDB" id="A0AB40BGY8"/>
<dbReference type="Proteomes" id="UP001515500">
    <property type="component" value="Chromosome 5"/>
</dbReference>
<keyword evidence="3" id="KW-0862">Zinc</keyword>